<reference evidence="8" key="2">
    <citation type="journal article" date="2008" name="Microbiol. Mol. Biol. Rev.">
        <title>Structure, function, and evolution of bacterial ATP-binding cassette systems.</title>
        <authorList>
            <person name="Davidson A.L."/>
            <person name="Dassa E."/>
            <person name="Orelle C."/>
            <person name="Chen J."/>
        </authorList>
    </citation>
    <scope>NUCLEOTIDE SEQUENCE</scope>
</reference>
<reference evidence="8" key="4">
    <citation type="journal article" date="2015" name="F1000Prime Rep">
        <title>Structure and mechanism of ABC transporters.</title>
        <authorList>
            <person name="Wilkens S."/>
        </authorList>
    </citation>
    <scope>NUCLEOTIDE SEQUENCE</scope>
</reference>
<feature type="transmembrane region" description="Helical" evidence="6">
    <location>
        <begin position="24"/>
        <end position="42"/>
    </location>
</feature>
<protein>
    <submittedName>
        <fullName evidence="8">Branched-chain amino acid ABC transporter permease</fullName>
    </submittedName>
</protein>
<dbReference type="GO" id="GO:0015658">
    <property type="term" value="F:branched-chain amino acid transmembrane transporter activity"/>
    <property type="evidence" value="ECO:0007669"/>
    <property type="project" value="InterPro"/>
</dbReference>
<reference evidence="8" key="3">
    <citation type="journal article" date="2014" name="J. Gen. Physiol.">
        <title>Structural diversity of ABC transporters.</title>
        <authorList>
            <person name="ter Beek J."/>
            <person name="Guskov A."/>
            <person name="Slotboom D.J."/>
        </authorList>
    </citation>
    <scope>NUCLEOTIDE SEQUENCE</scope>
</reference>
<sequence>MSASDMAADPALAGGGVSRRPARWLVFAGVALMTAALGLILGSDSQPMLLGTLGAMAALGVGARRLGVAARFGASCAALPGTLALAGLLAFGALATALREDPFPLLILCTLLLYATVCLGLNIQIGYAGVVNFSAMAFFGVGSYAAAWLTTNAPTLPHLAVLALAGGAAALVGAMLLFPVLRTRGHYASLVTVAFAVLFRSFMEVNETFGGAQGMKLPGLSMFGHDFNDDIELFGLTFTFYAGYAAVAFAIALSALALTWRIERSWIGVNFDAVRSDEIAAACFGINIARWKITAFLIGNAFAGVAGALFALMTGFVAPNNFNFGDSLVMLSILVLGGLGNLWGILPAALIVIILPEKLQAIQEYRFLLYAAAVIAILLFRPQGLFPRGVRVLGGRS</sequence>
<dbReference type="Pfam" id="PF02653">
    <property type="entry name" value="BPD_transp_2"/>
    <property type="match status" value="1"/>
</dbReference>
<feature type="transmembrane region" description="Helical" evidence="6">
    <location>
        <begin position="367"/>
        <end position="386"/>
    </location>
</feature>
<feature type="transmembrane region" description="Helical" evidence="6">
    <location>
        <begin position="156"/>
        <end position="178"/>
    </location>
</feature>
<feature type="transmembrane region" description="Helical" evidence="6">
    <location>
        <begin position="238"/>
        <end position="258"/>
    </location>
</feature>
<feature type="transmembrane region" description="Helical" evidence="6">
    <location>
        <begin position="329"/>
        <end position="355"/>
    </location>
</feature>
<evidence type="ECO:0000256" key="6">
    <source>
        <dbReference type="SAM" id="Phobius"/>
    </source>
</evidence>
<keyword evidence="4 6" id="KW-1133">Transmembrane helix</keyword>
<organism evidence="7 8">
    <name type="scientific">Derxia gummosa DSM 723</name>
    <dbReference type="NCBI Taxonomy" id="1121388"/>
    <lineage>
        <taxon>Bacteria</taxon>
        <taxon>Pseudomonadati</taxon>
        <taxon>Pseudomonadota</taxon>
        <taxon>Betaproteobacteria</taxon>
        <taxon>Burkholderiales</taxon>
        <taxon>Alcaligenaceae</taxon>
        <taxon>Derxia</taxon>
    </lineage>
</organism>
<evidence type="ECO:0000256" key="1">
    <source>
        <dbReference type="ARBA" id="ARBA00004651"/>
    </source>
</evidence>
<keyword evidence="3 6" id="KW-0812">Transmembrane</keyword>
<proteinExistence type="predicted"/>
<comment type="subcellular location">
    <subcellularLocation>
        <location evidence="1">Cell membrane</location>
        <topology evidence="1">Multi-pass membrane protein</topology>
    </subcellularLocation>
</comment>
<evidence type="ECO:0000313" key="8">
    <source>
        <dbReference type="RefSeq" id="WP_245591286.1"/>
    </source>
</evidence>
<dbReference type="AlphaFoldDB" id="A0A9U5GS99"/>
<reference evidence="8" key="5">
    <citation type="submission" date="2025-08" db="UniProtKB">
        <authorList>
            <consortium name="RefSeq"/>
        </authorList>
    </citation>
    <scope>IDENTIFICATION</scope>
</reference>
<evidence type="ECO:0000256" key="3">
    <source>
        <dbReference type="ARBA" id="ARBA00022692"/>
    </source>
</evidence>
<dbReference type="RefSeq" id="WP_245591286.1">
    <property type="nucleotide sequence ID" value="NZ_AXWS01000007.1"/>
</dbReference>
<feature type="transmembrane region" description="Helical" evidence="6">
    <location>
        <begin position="295"/>
        <end position="317"/>
    </location>
</feature>
<feature type="transmembrane region" description="Helical" evidence="6">
    <location>
        <begin position="103"/>
        <end position="123"/>
    </location>
</feature>
<dbReference type="InterPro" id="IPR001851">
    <property type="entry name" value="ABC_transp_permease"/>
</dbReference>
<keyword evidence="7" id="KW-1185">Reference proteome</keyword>
<reference evidence="8" key="1">
    <citation type="journal article" date="2007" name="Curr. Opin. Struct. Biol.">
        <title>Structure and mechanism of ABC transporter proteins.</title>
        <authorList>
            <person name="Hollenstein K."/>
            <person name="Dawson R.J."/>
            <person name="Locher K.P."/>
        </authorList>
    </citation>
    <scope>NUCLEOTIDE SEQUENCE</scope>
</reference>
<dbReference type="CDD" id="cd06581">
    <property type="entry name" value="TM_PBP1_LivM_like"/>
    <property type="match status" value="1"/>
</dbReference>
<feature type="transmembrane region" description="Helical" evidence="6">
    <location>
        <begin position="185"/>
        <end position="203"/>
    </location>
</feature>
<dbReference type="PANTHER" id="PTHR30482">
    <property type="entry name" value="HIGH-AFFINITY BRANCHED-CHAIN AMINO ACID TRANSPORT SYSTEM PERMEASE"/>
    <property type="match status" value="1"/>
</dbReference>
<feature type="transmembrane region" description="Helical" evidence="6">
    <location>
        <begin position="130"/>
        <end position="150"/>
    </location>
</feature>
<keyword evidence="5 6" id="KW-0472">Membrane</keyword>
<dbReference type="Proteomes" id="UP000675920">
    <property type="component" value="Unplaced"/>
</dbReference>
<evidence type="ECO:0000256" key="5">
    <source>
        <dbReference type="ARBA" id="ARBA00023136"/>
    </source>
</evidence>
<dbReference type="InterPro" id="IPR043428">
    <property type="entry name" value="LivM-like"/>
</dbReference>
<accession>A0A9U5GS99</accession>
<dbReference type="GO" id="GO:0005886">
    <property type="term" value="C:plasma membrane"/>
    <property type="evidence" value="ECO:0007669"/>
    <property type="project" value="UniProtKB-SubCell"/>
</dbReference>
<feature type="transmembrane region" description="Helical" evidence="6">
    <location>
        <begin position="78"/>
        <end position="97"/>
    </location>
</feature>
<dbReference type="PANTHER" id="PTHR30482:SF10">
    <property type="entry name" value="HIGH-AFFINITY BRANCHED-CHAIN AMINO ACID TRANSPORT PROTEIN BRAE"/>
    <property type="match status" value="1"/>
</dbReference>
<keyword evidence="2" id="KW-1003">Cell membrane</keyword>
<feature type="transmembrane region" description="Helical" evidence="6">
    <location>
        <begin position="48"/>
        <end position="66"/>
    </location>
</feature>
<name>A0A9U5GS99_9BURK</name>
<evidence type="ECO:0000313" key="7">
    <source>
        <dbReference type="Proteomes" id="UP000675920"/>
    </source>
</evidence>
<evidence type="ECO:0000256" key="2">
    <source>
        <dbReference type="ARBA" id="ARBA00022475"/>
    </source>
</evidence>
<evidence type="ECO:0000256" key="4">
    <source>
        <dbReference type="ARBA" id="ARBA00022989"/>
    </source>
</evidence>